<protein>
    <submittedName>
        <fullName evidence="2">Uncharacterized protein</fullName>
    </submittedName>
</protein>
<evidence type="ECO:0000256" key="1">
    <source>
        <dbReference type="SAM" id="MobiDB-lite"/>
    </source>
</evidence>
<dbReference type="EMBL" id="BJHV01000001">
    <property type="protein sequence ID" value="GDY42582.1"/>
    <property type="molecule type" value="Genomic_DNA"/>
</dbReference>
<dbReference type="RefSeq" id="WP_137965683.1">
    <property type="nucleotide sequence ID" value="NZ_BJHV01000001.1"/>
</dbReference>
<keyword evidence="3" id="KW-1185">Reference proteome</keyword>
<sequence length="220" mass="24162">MRGLDALNLMTLLRTEHLPKRGVGRVTVVIDACWQALPLRTHTMVATPEELTRKPEINRARDIYWMRACRPGAVSKNQQGAGLFSAVLLRQLQADSIGGAAPDLDRVWQGIRDEFARLGEVEGLTQFPTVHISRGDGDGEDIPLGPPPPPLDEPQRRERSKLIHAVGALLGRGPVARRTSPPGSASSSPPPRPPRRLPRPRNWSTGRWRTRTAPSPSSPS</sequence>
<gene>
    <name evidence="2" type="ORF">SANT12839_034640</name>
</gene>
<evidence type="ECO:0000313" key="3">
    <source>
        <dbReference type="Proteomes" id="UP000299290"/>
    </source>
</evidence>
<comment type="caution">
    <text evidence="2">The sequence shown here is derived from an EMBL/GenBank/DDBJ whole genome shotgun (WGS) entry which is preliminary data.</text>
</comment>
<organism evidence="2 3">
    <name type="scientific">Streptomyces antimycoticus</name>
    <dbReference type="NCBI Taxonomy" id="68175"/>
    <lineage>
        <taxon>Bacteria</taxon>
        <taxon>Bacillati</taxon>
        <taxon>Actinomycetota</taxon>
        <taxon>Actinomycetes</taxon>
        <taxon>Kitasatosporales</taxon>
        <taxon>Streptomycetaceae</taxon>
        <taxon>Streptomyces</taxon>
        <taxon>Streptomyces violaceusniger group</taxon>
    </lineage>
</organism>
<reference evidence="2 3" key="1">
    <citation type="journal article" date="2020" name="Int. J. Syst. Evol. Microbiol.">
        <title>Reclassification of Streptomyces castelarensis and Streptomyces sporoclivatus as later heterotypic synonyms of Streptomyces antimycoticus.</title>
        <authorList>
            <person name="Komaki H."/>
            <person name="Tamura T."/>
        </authorList>
    </citation>
    <scope>NUCLEOTIDE SEQUENCE [LARGE SCALE GENOMIC DNA]</scope>
    <source>
        <strain evidence="2 3">NBRC 12839</strain>
    </source>
</reference>
<dbReference type="Proteomes" id="UP000299290">
    <property type="component" value="Unassembled WGS sequence"/>
</dbReference>
<proteinExistence type="predicted"/>
<accession>A0A4D4K399</accession>
<name>A0A4D4K399_9ACTN</name>
<feature type="region of interest" description="Disordered" evidence="1">
    <location>
        <begin position="128"/>
        <end position="220"/>
    </location>
</feature>
<dbReference type="AlphaFoldDB" id="A0A4D4K399"/>
<feature type="compositionally biased region" description="Low complexity" evidence="1">
    <location>
        <begin position="177"/>
        <end position="187"/>
    </location>
</feature>
<evidence type="ECO:0000313" key="2">
    <source>
        <dbReference type="EMBL" id="GDY42582.1"/>
    </source>
</evidence>